<dbReference type="PROSITE" id="PS50893">
    <property type="entry name" value="ABC_TRANSPORTER_2"/>
    <property type="match status" value="2"/>
</dbReference>
<name>A0A6L5YIQ5_9FIRM</name>
<dbReference type="GO" id="GO:0005524">
    <property type="term" value="F:ATP binding"/>
    <property type="evidence" value="ECO:0007669"/>
    <property type="project" value="UniProtKB-KW"/>
</dbReference>
<dbReference type="InterPro" id="IPR027417">
    <property type="entry name" value="P-loop_NTPase"/>
</dbReference>
<evidence type="ECO:0000256" key="1">
    <source>
        <dbReference type="ARBA" id="ARBA00022737"/>
    </source>
</evidence>
<reference evidence="7 8" key="1">
    <citation type="submission" date="2019-08" db="EMBL/GenBank/DDBJ databases">
        <title>In-depth cultivation of the pig gut microbiome towards novel bacterial diversity and tailored functional studies.</title>
        <authorList>
            <person name="Wylensek D."/>
            <person name="Hitch T.C.A."/>
            <person name="Clavel T."/>
        </authorList>
    </citation>
    <scope>NUCLEOTIDE SEQUENCE [LARGE SCALE GENOMIC DNA]</scope>
    <source>
        <strain evidence="7 8">WCA3-601-WT-6H</strain>
    </source>
</reference>
<dbReference type="InterPro" id="IPR003593">
    <property type="entry name" value="AAA+_ATPase"/>
</dbReference>
<sequence length="609" mass="68805">MNILTVDNITKSYGVRKIFDGASFFLQEGEKAGIIGINGTGKSTLLKIIAGLEETDDGTVIKANHCLVRYLPQNPEFAPEETVLEAVLRGNRVEENAGTIEADAKSMLTKLGVTEFDQPCGQLSGGQRKRLALVSVLLSPAEILLLDEPTNHLDNSMSDWLEEQLRRRKGAMIMVTHDRYFLDSVTDRILELDKGKIYSYDANYSGYLELKMQREEMAQASEKKRLNILRNELAWVQRGARARSTKQKARLQRFEELKNVKGPVTDGKVELTSAASRLGRTTVEIENVSKSYGDKVLIRDFTYLFGKDDRVGFIGPNGSGKTTLMKMILGEVAPDSGHIEIGQTVKLGYYAQEIDDTMMHPEQRVIDYIRDVAEYIITEDGQITAARMLERFLFSGEDQYGQLGKLSGGERRRLQLCKVLMGAPNVLILDEPTNDLDIATLQVLEDYLDTFPGIVIVVSHDRYFLDRVVRRIFALEDTRMVQYEGGYTDYANRKAAEGNTESTGTAAASQPKNADEETTSKNWKNGQKRKLKFTYQEQKDYESIEGEMAALEDKIATLEADFSKYASDFVRLNELTQEKEAAEQQLEEKMERWMYLEDLAARIERGEEN</sequence>
<dbReference type="FunFam" id="3.40.50.300:FF:000309">
    <property type="entry name" value="ABC transporter ATP-binding protein"/>
    <property type="match status" value="1"/>
</dbReference>
<dbReference type="InterPro" id="IPR003439">
    <property type="entry name" value="ABC_transporter-like_ATP-bd"/>
</dbReference>
<dbReference type="Proteomes" id="UP000476055">
    <property type="component" value="Unassembled WGS sequence"/>
</dbReference>
<dbReference type="Pfam" id="PF12848">
    <property type="entry name" value="ABC_tran_Xtn"/>
    <property type="match status" value="1"/>
</dbReference>
<dbReference type="FunFam" id="3.40.50.300:FF:000011">
    <property type="entry name" value="Putative ABC transporter ATP-binding component"/>
    <property type="match status" value="1"/>
</dbReference>
<dbReference type="AlphaFoldDB" id="A0A6L5YIQ5"/>
<dbReference type="InterPro" id="IPR037118">
    <property type="entry name" value="Val-tRNA_synth_C_sf"/>
</dbReference>
<evidence type="ECO:0000256" key="3">
    <source>
        <dbReference type="ARBA" id="ARBA00022840"/>
    </source>
</evidence>
<comment type="caution">
    <text evidence="7">The sequence shown here is derived from an EMBL/GenBank/DDBJ whole genome shotgun (WGS) entry which is preliminary data.</text>
</comment>
<dbReference type="RefSeq" id="WP_154496469.1">
    <property type="nucleotide sequence ID" value="NZ_VUMU01000009.1"/>
</dbReference>
<feature type="compositionally biased region" description="Polar residues" evidence="5">
    <location>
        <begin position="499"/>
        <end position="512"/>
    </location>
</feature>
<dbReference type="CDD" id="cd03221">
    <property type="entry name" value="ABCF_EF-3"/>
    <property type="match status" value="2"/>
</dbReference>
<evidence type="ECO:0000256" key="5">
    <source>
        <dbReference type="SAM" id="MobiDB-lite"/>
    </source>
</evidence>
<evidence type="ECO:0000313" key="7">
    <source>
        <dbReference type="EMBL" id="MST58276.1"/>
    </source>
</evidence>
<dbReference type="Gene3D" id="3.40.50.300">
    <property type="entry name" value="P-loop containing nucleotide triphosphate hydrolases"/>
    <property type="match status" value="2"/>
</dbReference>
<evidence type="ECO:0000256" key="2">
    <source>
        <dbReference type="ARBA" id="ARBA00022741"/>
    </source>
</evidence>
<dbReference type="EMBL" id="VUMU01000009">
    <property type="protein sequence ID" value="MST58276.1"/>
    <property type="molecule type" value="Genomic_DNA"/>
</dbReference>
<protein>
    <submittedName>
        <fullName evidence="7">ABC-F family ATP-binding cassette domain-containing protein</fullName>
    </submittedName>
</protein>
<feature type="domain" description="ABC transporter" evidence="6">
    <location>
        <begin position="283"/>
        <end position="502"/>
    </location>
</feature>
<dbReference type="InterPro" id="IPR051309">
    <property type="entry name" value="ABCF_ATPase"/>
</dbReference>
<dbReference type="PROSITE" id="PS00211">
    <property type="entry name" value="ABC_TRANSPORTER_1"/>
    <property type="match status" value="2"/>
</dbReference>
<dbReference type="PANTHER" id="PTHR42855">
    <property type="entry name" value="ABC TRANSPORTER ATP-BINDING SUBUNIT"/>
    <property type="match status" value="1"/>
</dbReference>
<keyword evidence="3 7" id="KW-0067">ATP-binding</keyword>
<gene>
    <name evidence="7" type="ORF">FYJ59_08510</name>
</gene>
<keyword evidence="2" id="KW-0547">Nucleotide-binding</keyword>
<dbReference type="GO" id="GO:0016887">
    <property type="term" value="F:ATP hydrolysis activity"/>
    <property type="evidence" value="ECO:0007669"/>
    <property type="project" value="InterPro"/>
</dbReference>
<evidence type="ECO:0000256" key="4">
    <source>
        <dbReference type="SAM" id="Coils"/>
    </source>
</evidence>
<feature type="domain" description="ABC transporter" evidence="6">
    <location>
        <begin position="4"/>
        <end position="219"/>
    </location>
</feature>
<keyword evidence="1" id="KW-0677">Repeat</keyword>
<dbReference type="Pfam" id="PF00005">
    <property type="entry name" value="ABC_tran"/>
    <property type="match status" value="2"/>
</dbReference>
<dbReference type="GO" id="GO:0003677">
    <property type="term" value="F:DNA binding"/>
    <property type="evidence" value="ECO:0007669"/>
    <property type="project" value="InterPro"/>
</dbReference>
<accession>A0A6L5YIQ5</accession>
<dbReference type="SMART" id="SM00382">
    <property type="entry name" value="AAA"/>
    <property type="match status" value="2"/>
</dbReference>
<feature type="coiled-coil region" evidence="4">
    <location>
        <begin position="541"/>
        <end position="592"/>
    </location>
</feature>
<dbReference type="InterPro" id="IPR032524">
    <property type="entry name" value="ABC_tran_C"/>
</dbReference>
<dbReference type="SUPFAM" id="SSF52540">
    <property type="entry name" value="P-loop containing nucleoside triphosphate hydrolases"/>
    <property type="match status" value="2"/>
</dbReference>
<keyword evidence="4" id="KW-0175">Coiled coil</keyword>
<dbReference type="Gene3D" id="1.10.287.380">
    <property type="entry name" value="Valyl-tRNA synthetase, C-terminal domain"/>
    <property type="match status" value="1"/>
</dbReference>
<keyword evidence="8" id="KW-1185">Reference proteome</keyword>
<dbReference type="Pfam" id="PF16326">
    <property type="entry name" value="ABC_tran_CTD"/>
    <property type="match status" value="1"/>
</dbReference>
<evidence type="ECO:0000313" key="8">
    <source>
        <dbReference type="Proteomes" id="UP000476055"/>
    </source>
</evidence>
<dbReference type="InterPro" id="IPR032781">
    <property type="entry name" value="ABC_tran_Xtn"/>
</dbReference>
<dbReference type="InterPro" id="IPR017871">
    <property type="entry name" value="ABC_transporter-like_CS"/>
</dbReference>
<organism evidence="7 8">
    <name type="scientific">Waltera intestinalis</name>
    <dbReference type="NCBI Taxonomy" id="2606635"/>
    <lineage>
        <taxon>Bacteria</taxon>
        <taxon>Bacillati</taxon>
        <taxon>Bacillota</taxon>
        <taxon>Clostridia</taxon>
        <taxon>Lachnospirales</taxon>
        <taxon>Lachnospiraceae</taxon>
        <taxon>Waltera</taxon>
    </lineage>
</organism>
<dbReference type="PANTHER" id="PTHR42855:SF1">
    <property type="entry name" value="ABC TRANSPORTER DOMAIN-CONTAINING PROTEIN"/>
    <property type="match status" value="1"/>
</dbReference>
<feature type="region of interest" description="Disordered" evidence="5">
    <location>
        <begin position="496"/>
        <end position="523"/>
    </location>
</feature>
<evidence type="ECO:0000259" key="6">
    <source>
        <dbReference type="PROSITE" id="PS50893"/>
    </source>
</evidence>
<proteinExistence type="predicted"/>